<name>A0A0S4JFF4_BODSA</name>
<organism evidence="4 5">
    <name type="scientific">Bodo saltans</name>
    <name type="common">Flagellated protozoan</name>
    <dbReference type="NCBI Taxonomy" id="75058"/>
    <lineage>
        <taxon>Eukaryota</taxon>
        <taxon>Discoba</taxon>
        <taxon>Euglenozoa</taxon>
        <taxon>Kinetoplastea</taxon>
        <taxon>Metakinetoplastina</taxon>
        <taxon>Eubodonida</taxon>
        <taxon>Bodonidae</taxon>
        <taxon>Bodo</taxon>
    </lineage>
</organism>
<feature type="region of interest" description="Disordered" evidence="1">
    <location>
        <begin position="586"/>
        <end position="629"/>
    </location>
</feature>
<protein>
    <recommendedName>
        <fullName evidence="6">Mitochondrial RNA binding complex 1 subunit</fullName>
    </recommendedName>
</protein>
<dbReference type="Pfam" id="PF26229">
    <property type="entry name" value="RESC9_M"/>
    <property type="match status" value="1"/>
</dbReference>
<feature type="domain" description="RESC9 N-terminal region" evidence="2">
    <location>
        <begin position="458"/>
        <end position="571"/>
    </location>
</feature>
<feature type="compositionally biased region" description="Acidic residues" evidence="1">
    <location>
        <begin position="431"/>
        <end position="444"/>
    </location>
</feature>
<evidence type="ECO:0000256" key="1">
    <source>
        <dbReference type="SAM" id="MobiDB-lite"/>
    </source>
</evidence>
<feature type="domain" description="RESC9 N-terminal region" evidence="2">
    <location>
        <begin position="52"/>
        <end position="407"/>
    </location>
</feature>
<dbReference type="AlphaFoldDB" id="A0A0S4JFF4"/>
<dbReference type="VEuPathDB" id="TriTrypDB:BSAL_25205"/>
<evidence type="ECO:0000259" key="2">
    <source>
        <dbReference type="Pfam" id="PF26228"/>
    </source>
</evidence>
<dbReference type="InterPro" id="IPR058797">
    <property type="entry name" value="RESC9_N"/>
</dbReference>
<accession>A0A0S4JFF4</accession>
<sequence length="1047" mass="115363">MKRTRIFFDATAAASATSNRRSKSQQLPLLHSLCKRILSKQHINERNTSALLFQTPSDVADAMWGLLHARTHLDHQKRADRQLSSLINASFVRLCRRDVALVNDVMQRQPTVDVTQAKDGRAVNLLAYSLPKANCDEVLWEQLVRLTERGCLAGQWAPWDLKGILSQIGYWGAYPKSLIASVESYVAARVRTCSESDLSILALMLSSFHELHKSKLFVDVASRAVVLSEHLSAGSISRLVTALLRAQHTTQCEELVKAFQSQGIRFAEDCDLHGAVMMFCYLATVSSQRGGVSSSVLDSDVLKCVVERIVSDDSSSTSNEGSDDGSSGSGGGLDIQSIMQLAKALKDFPKDRRRDVRSELDELLQYVSREVNGILTAPSTLGGLFDSNNLDLIQAFLSRYLQLVSLDRRALKKHLQEEEEKRKRDPTLGNTEEDEFGMDDEGGEDAAAAAQQRAAPHKEVISTLQTIATFVEQRVEELVSSENPPFSLIPRLLHCPAPEARNAALMILRETALQNISLPTLQTYQFLLALGDYKLVDKRVYRHLRNQFAQTVSGIPMIQLCAALKCFVRGLDVEWVPSSATQTTSSVTEAATAPFDEDADPATTVSPPPPNTSTSSSSKSAAGFVPPPSLDDIETQVKKELEMEDLATFLEQCHETITKAFSDGVEVRCVMALIAGMYQLGYKQERFYDEAAAYLVTKIAIATPSIHSVRDATVVREALGGEASTRLAQNPRLAAFFDAVVAEGTQEDHLLTPSQWMNLYDPANHITPLTEEQQRGWEILNQMSKTRSADTDKLTALATEYVTLLTTHRPDDLKAFFAMFQEKVFKNDKILKNCMDHLCDLGIVTKFSGSTIASILHSLAGIRFTYHVTMKRFLLAISEEQWSQVDASVLVSIVAGMSKLSLRIPGILIQISERLAVVCKFLSPIDTALLVNSFQSLGFHDDAVLGMLMQHASKSAKRFDEVALTLLFGSTSIHRLMTTPETSLPLLEKASVVKLPINTKQKILNSLKRSSLPRELVQSSSARVAPELTGAASRLQLEATTTTTISA</sequence>
<feature type="compositionally biased region" description="Basic and acidic residues" evidence="1">
    <location>
        <begin position="415"/>
        <end position="426"/>
    </location>
</feature>
<dbReference type="OrthoDB" id="271374at2759"/>
<dbReference type="Pfam" id="PF26228">
    <property type="entry name" value="RESC9_N"/>
    <property type="match status" value="2"/>
</dbReference>
<dbReference type="InterPro" id="IPR058798">
    <property type="entry name" value="RESC9_M"/>
</dbReference>
<reference evidence="5" key="1">
    <citation type="submission" date="2015-09" db="EMBL/GenBank/DDBJ databases">
        <authorList>
            <consortium name="Pathogen Informatics"/>
        </authorList>
    </citation>
    <scope>NUCLEOTIDE SEQUENCE [LARGE SCALE GENOMIC DNA]</scope>
    <source>
        <strain evidence="5">Lake Konstanz</strain>
    </source>
</reference>
<evidence type="ECO:0000313" key="4">
    <source>
        <dbReference type="EMBL" id="CUG90141.1"/>
    </source>
</evidence>
<keyword evidence="5" id="KW-1185">Reference proteome</keyword>
<feature type="compositionally biased region" description="Low complexity" evidence="1">
    <location>
        <begin position="612"/>
        <end position="622"/>
    </location>
</feature>
<gene>
    <name evidence="4" type="ORF">BSAL_25205</name>
</gene>
<dbReference type="EMBL" id="CYKH01001795">
    <property type="protein sequence ID" value="CUG90141.1"/>
    <property type="molecule type" value="Genomic_DNA"/>
</dbReference>
<dbReference type="Proteomes" id="UP000051952">
    <property type="component" value="Unassembled WGS sequence"/>
</dbReference>
<evidence type="ECO:0008006" key="6">
    <source>
        <dbReference type="Google" id="ProtNLM"/>
    </source>
</evidence>
<feature type="region of interest" description="Disordered" evidence="1">
    <location>
        <begin position="415"/>
        <end position="452"/>
    </location>
</feature>
<dbReference type="CDD" id="cd23737">
    <property type="entry name" value="RESC9"/>
    <property type="match status" value="1"/>
</dbReference>
<evidence type="ECO:0000313" key="5">
    <source>
        <dbReference type="Proteomes" id="UP000051952"/>
    </source>
</evidence>
<dbReference type="OMA" id="DHKYFFG"/>
<feature type="domain" description="RESC9 middle region" evidence="3">
    <location>
        <begin position="634"/>
        <end position="762"/>
    </location>
</feature>
<evidence type="ECO:0000259" key="3">
    <source>
        <dbReference type="Pfam" id="PF26229"/>
    </source>
</evidence>
<proteinExistence type="predicted"/>